<keyword evidence="1" id="KW-0732">Signal</keyword>
<comment type="caution">
    <text evidence="2">The sequence shown here is derived from an EMBL/GenBank/DDBJ whole genome shotgun (WGS) entry which is preliminary data.</text>
</comment>
<protein>
    <submittedName>
        <fullName evidence="2">Uncharacterized protein</fullName>
    </submittedName>
</protein>
<evidence type="ECO:0000313" key="3">
    <source>
        <dbReference type="Proteomes" id="UP000483820"/>
    </source>
</evidence>
<dbReference type="KEGG" id="crq:GCK72_012170"/>
<dbReference type="GeneID" id="78775367"/>
<feature type="chain" id="PRO_5025407837" evidence="1">
    <location>
        <begin position="19"/>
        <end position="206"/>
    </location>
</feature>
<reference evidence="2 3" key="1">
    <citation type="submission" date="2019-12" db="EMBL/GenBank/DDBJ databases">
        <title>Chromosome-level assembly of the Caenorhabditis remanei genome.</title>
        <authorList>
            <person name="Teterina A.A."/>
            <person name="Willis J.H."/>
            <person name="Phillips P.C."/>
        </authorList>
    </citation>
    <scope>NUCLEOTIDE SEQUENCE [LARGE SCALE GENOMIC DNA]</scope>
    <source>
        <strain evidence="2 3">PX506</strain>
        <tissue evidence="2">Whole organism</tissue>
    </source>
</reference>
<sequence>MRSSIILLLFFCVQCVSPAPVKVKREVSDTDRKTVLDLINNERRKIAQHLMIANMNELAYDVGFEKIAEGMTCQTQANGANYMVASFPDDTGLKKILEVPRTQQEEASKNLMGGMLIPDQTKFSCVGLEEPCTGPGGTIRVRCVIGPKTVFQTWDFKKGVAGSQCPSDREAADGLCKAKNGAECLSGNVITSSIIVFLISLYVFLQ</sequence>
<accession>A0A6A5GKB0</accession>
<dbReference type="EMBL" id="WUAV01000004">
    <property type="protein sequence ID" value="KAF1755720.1"/>
    <property type="molecule type" value="Genomic_DNA"/>
</dbReference>
<evidence type="ECO:0000313" key="2">
    <source>
        <dbReference type="EMBL" id="KAF1755720.1"/>
    </source>
</evidence>
<proteinExistence type="predicted"/>
<name>A0A6A5GKB0_CAERE</name>
<feature type="signal peptide" evidence="1">
    <location>
        <begin position="1"/>
        <end position="18"/>
    </location>
</feature>
<dbReference type="Gene3D" id="3.40.33.10">
    <property type="entry name" value="CAP"/>
    <property type="match status" value="1"/>
</dbReference>
<dbReference type="AlphaFoldDB" id="A0A6A5GKB0"/>
<gene>
    <name evidence="2" type="ORF">GCK72_012170</name>
</gene>
<evidence type="ECO:0000256" key="1">
    <source>
        <dbReference type="SAM" id="SignalP"/>
    </source>
</evidence>
<organism evidence="2 3">
    <name type="scientific">Caenorhabditis remanei</name>
    <name type="common">Caenorhabditis vulgaris</name>
    <dbReference type="NCBI Taxonomy" id="31234"/>
    <lineage>
        <taxon>Eukaryota</taxon>
        <taxon>Metazoa</taxon>
        <taxon>Ecdysozoa</taxon>
        <taxon>Nematoda</taxon>
        <taxon>Chromadorea</taxon>
        <taxon>Rhabditida</taxon>
        <taxon>Rhabditina</taxon>
        <taxon>Rhabditomorpha</taxon>
        <taxon>Rhabditoidea</taxon>
        <taxon>Rhabditidae</taxon>
        <taxon>Peloderinae</taxon>
        <taxon>Caenorhabditis</taxon>
    </lineage>
</organism>
<dbReference type="Proteomes" id="UP000483820">
    <property type="component" value="Chromosome IV"/>
</dbReference>
<dbReference type="InterPro" id="IPR035940">
    <property type="entry name" value="CAP_sf"/>
</dbReference>
<dbReference type="RefSeq" id="XP_053583664.1">
    <property type="nucleotide sequence ID" value="XM_053728892.1"/>
</dbReference>
<dbReference type="CTD" id="78775367"/>